<dbReference type="Proteomes" id="UP000663869">
    <property type="component" value="Unassembled WGS sequence"/>
</dbReference>
<evidence type="ECO:0000313" key="1">
    <source>
        <dbReference type="EMBL" id="CAF3371296.1"/>
    </source>
</evidence>
<evidence type="ECO:0000313" key="3">
    <source>
        <dbReference type="Proteomes" id="UP000663869"/>
    </source>
</evidence>
<evidence type="ECO:0008006" key="4">
    <source>
        <dbReference type="Google" id="ProtNLM"/>
    </source>
</evidence>
<dbReference type="EMBL" id="CAJNYU010000527">
    <property type="protein sequence ID" value="CAF3371296.1"/>
    <property type="molecule type" value="Genomic_DNA"/>
</dbReference>
<dbReference type="AlphaFoldDB" id="A0A817XRE7"/>
<reference evidence="1" key="1">
    <citation type="submission" date="2021-02" db="EMBL/GenBank/DDBJ databases">
        <authorList>
            <person name="Nowell W R."/>
        </authorList>
    </citation>
    <scope>NUCLEOTIDE SEQUENCE</scope>
</reference>
<proteinExistence type="predicted"/>
<dbReference type="EMBL" id="CAJOBQ010002528">
    <property type="protein sequence ID" value="CAF4565212.1"/>
    <property type="molecule type" value="Genomic_DNA"/>
</dbReference>
<accession>A0A817XRE7</accession>
<gene>
    <name evidence="1" type="ORF">FME351_LOCUS6365</name>
    <name evidence="2" type="ORF">TSG867_LOCUS25576</name>
</gene>
<sequence>MMRFERCKVDDMYGIHIKRITKKHAPTSFHRLALEKYHVTSIQQFVLATDRRNAELFIEHYGTSFNYFKTHDTLEREGKGRHRLMNGPVRRHLQQIMPQQPSDRLLSITDRVEQRNGVTVSPRILQEARLNENYNPVHARVHWQINEQQAARRFQCCYANRSNYRQNIIFSDEKNFQVDETGTVYGILIGGSRPRTFVG</sequence>
<organism evidence="1 3">
    <name type="scientific">Rotaria socialis</name>
    <dbReference type="NCBI Taxonomy" id="392032"/>
    <lineage>
        <taxon>Eukaryota</taxon>
        <taxon>Metazoa</taxon>
        <taxon>Spiralia</taxon>
        <taxon>Gnathifera</taxon>
        <taxon>Rotifera</taxon>
        <taxon>Eurotatoria</taxon>
        <taxon>Bdelloidea</taxon>
        <taxon>Philodinida</taxon>
        <taxon>Philodinidae</taxon>
        <taxon>Rotaria</taxon>
    </lineage>
</organism>
<evidence type="ECO:0000313" key="2">
    <source>
        <dbReference type="EMBL" id="CAF4565212.1"/>
    </source>
</evidence>
<comment type="caution">
    <text evidence="1">The sequence shown here is derived from an EMBL/GenBank/DDBJ whole genome shotgun (WGS) entry which is preliminary data.</text>
</comment>
<name>A0A817XRE7_9BILA</name>
<dbReference type="Proteomes" id="UP000663862">
    <property type="component" value="Unassembled WGS sequence"/>
</dbReference>
<protein>
    <recommendedName>
        <fullName evidence="4">Transposase</fullName>
    </recommendedName>
</protein>